<organism evidence="2 3">
    <name type="scientific">Aquibacillus salsiterrae</name>
    <dbReference type="NCBI Taxonomy" id="2950439"/>
    <lineage>
        <taxon>Bacteria</taxon>
        <taxon>Bacillati</taxon>
        <taxon>Bacillota</taxon>
        <taxon>Bacilli</taxon>
        <taxon>Bacillales</taxon>
        <taxon>Bacillaceae</taxon>
        <taxon>Aquibacillus</taxon>
    </lineage>
</organism>
<proteinExistence type="predicted"/>
<keyword evidence="3" id="KW-1185">Reference proteome</keyword>
<protein>
    <submittedName>
        <fullName evidence="2">Uncharacterized protein</fullName>
    </submittedName>
</protein>
<dbReference type="EMBL" id="JAMQKC010000012">
    <property type="protein sequence ID" value="MDC3417676.1"/>
    <property type="molecule type" value="Genomic_DNA"/>
</dbReference>
<gene>
    <name evidence="2" type="ORF">NC799_12285</name>
</gene>
<name>A0A9X3WII6_9BACI</name>
<dbReference type="Proteomes" id="UP001145069">
    <property type="component" value="Unassembled WGS sequence"/>
</dbReference>
<evidence type="ECO:0000313" key="2">
    <source>
        <dbReference type="EMBL" id="MDC3417676.1"/>
    </source>
</evidence>
<keyword evidence="1" id="KW-0175">Coiled coil</keyword>
<comment type="caution">
    <text evidence="2">The sequence shown here is derived from an EMBL/GenBank/DDBJ whole genome shotgun (WGS) entry which is preliminary data.</text>
</comment>
<sequence>MGDLSNNLSNISNSLIKLKVNSLLNRYNLSKESKKLARLSEKDKNNVRDSIAALQEQAEKFLEDQYNKNGEQMSTSIEAIMKKLQKVDGKSN</sequence>
<evidence type="ECO:0000256" key="1">
    <source>
        <dbReference type="SAM" id="Coils"/>
    </source>
</evidence>
<reference evidence="2" key="1">
    <citation type="submission" date="2022-06" db="EMBL/GenBank/DDBJ databases">
        <title>Aquibacillus sp. a new bacterium isolated from soil saline samples.</title>
        <authorList>
            <person name="Galisteo C."/>
            <person name="De La Haba R."/>
            <person name="Sanchez-Porro C."/>
            <person name="Ventosa A."/>
        </authorList>
    </citation>
    <scope>NUCLEOTIDE SEQUENCE</scope>
    <source>
        <strain evidence="2">3ASR75-54</strain>
    </source>
</reference>
<accession>A0A9X3WII6</accession>
<evidence type="ECO:0000313" key="3">
    <source>
        <dbReference type="Proteomes" id="UP001145069"/>
    </source>
</evidence>
<feature type="coiled-coil region" evidence="1">
    <location>
        <begin position="37"/>
        <end position="64"/>
    </location>
</feature>
<dbReference type="RefSeq" id="WP_272446746.1">
    <property type="nucleotide sequence ID" value="NZ_JAMQKC010000012.1"/>
</dbReference>
<dbReference type="AlphaFoldDB" id="A0A9X3WII6"/>